<keyword evidence="2" id="KW-0032">Aminotransferase</keyword>
<dbReference type="HOGENOM" id="CLU_003433_2_1_11"/>
<keyword evidence="3" id="KW-1185">Reference proteome</keyword>
<organism evidence="2 3">
    <name type="scientific">Kribbella flavida (strain DSM 17836 / JCM 10339 / NBRC 14399)</name>
    <dbReference type="NCBI Taxonomy" id="479435"/>
    <lineage>
        <taxon>Bacteria</taxon>
        <taxon>Bacillati</taxon>
        <taxon>Actinomycetota</taxon>
        <taxon>Actinomycetes</taxon>
        <taxon>Propionibacteriales</taxon>
        <taxon>Kribbellaceae</taxon>
        <taxon>Kribbella</taxon>
    </lineage>
</organism>
<dbReference type="EMBL" id="CP001736">
    <property type="protein sequence ID" value="ADB35047.1"/>
    <property type="molecule type" value="Genomic_DNA"/>
</dbReference>
<keyword evidence="2" id="KW-0808">Transferase</keyword>
<dbReference type="PANTHER" id="PTHR43586:SF21">
    <property type="entry name" value="PYRIDOXAL PHOSPHATE (PLP)-DEPENDENT ASPARTATE AMINOTRANSFERASE SUPERFAMILY"/>
    <property type="match status" value="1"/>
</dbReference>
<dbReference type="RefSeq" id="WP_012923601.1">
    <property type="nucleotide sequence ID" value="NC_013729.1"/>
</dbReference>
<evidence type="ECO:0000313" key="2">
    <source>
        <dbReference type="EMBL" id="ADB35047.1"/>
    </source>
</evidence>
<reference evidence="3" key="1">
    <citation type="submission" date="2009-09" db="EMBL/GenBank/DDBJ databases">
        <title>The complete genome of Kribbella flavida DSM 17836.</title>
        <authorList>
            <consortium name="US DOE Joint Genome Institute (JGI-PGF)"/>
            <person name="Lucas S."/>
            <person name="Copeland A."/>
            <person name="Lapidus A."/>
            <person name="Glavina del Rio T."/>
            <person name="Dalin E."/>
            <person name="Tice H."/>
            <person name="Bruce D."/>
            <person name="Goodwin L."/>
            <person name="Pitluck S."/>
            <person name="Kyrpides N."/>
            <person name="Mavromatis K."/>
            <person name="Ivanova N."/>
            <person name="Saunders E."/>
            <person name="Brettin T."/>
            <person name="Detter J.C."/>
            <person name="Han C."/>
            <person name="Larimer F."/>
            <person name="Land M."/>
            <person name="Hauser L."/>
            <person name="Markowitz V."/>
            <person name="Cheng J.-F."/>
            <person name="Hugenholtz P."/>
            <person name="Woyke T."/>
            <person name="Wu D."/>
            <person name="Pukall R."/>
            <person name="Klenk H.-P."/>
            <person name="Eisen J.A."/>
        </authorList>
    </citation>
    <scope>NUCLEOTIDE SEQUENCE [LARGE SCALE GENOMIC DNA]</scope>
    <source>
        <strain evidence="3">DSM 17836 / JCM 10339 / NBRC 14399</strain>
    </source>
</reference>
<dbReference type="eggNOG" id="COG0520">
    <property type="taxonomic scope" value="Bacteria"/>
</dbReference>
<evidence type="ECO:0000313" key="3">
    <source>
        <dbReference type="Proteomes" id="UP000007967"/>
    </source>
</evidence>
<dbReference type="InterPro" id="IPR015421">
    <property type="entry name" value="PyrdxlP-dep_Trfase_major"/>
</dbReference>
<gene>
    <name evidence="2" type="ordered locus">Kfla_6044</name>
</gene>
<dbReference type="InterPro" id="IPR015424">
    <property type="entry name" value="PyrdxlP-dep_Trfase"/>
</dbReference>
<dbReference type="KEGG" id="kfl:Kfla_6044"/>
<dbReference type="SUPFAM" id="SSF53383">
    <property type="entry name" value="PLP-dependent transferases"/>
    <property type="match status" value="1"/>
</dbReference>
<dbReference type="InterPro" id="IPR015422">
    <property type="entry name" value="PyrdxlP-dep_Trfase_small"/>
</dbReference>
<dbReference type="OrthoDB" id="250246at2"/>
<dbReference type="STRING" id="479435.Kfla_6044"/>
<dbReference type="GO" id="GO:0008483">
    <property type="term" value="F:transaminase activity"/>
    <property type="evidence" value="ECO:0007669"/>
    <property type="project" value="UniProtKB-KW"/>
</dbReference>
<dbReference type="AlphaFoldDB" id="D2PSZ5"/>
<accession>D2PSZ5</accession>
<dbReference type="PANTHER" id="PTHR43586">
    <property type="entry name" value="CYSTEINE DESULFURASE"/>
    <property type="match status" value="1"/>
</dbReference>
<dbReference type="Gene3D" id="3.40.640.10">
    <property type="entry name" value="Type I PLP-dependent aspartate aminotransferase-like (Major domain)"/>
    <property type="match status" value="1"/>
</dbReference>
<feature type="domain" description="Aminotransferase class V" evidence="1">
    <location>
        <begin position="119"/>
        <end position="280"/>
    </location>
</feature>
<evidence type="ECO:0000259" key="1">
    <source>
        <dbReference type="Pfam" id="PF00266"/>
    </source>
</evidence>
<reference evidence="2 3" key="2">
    <citation type="journal article" date="2010" name="Stand. Genomic Sci.">
        <title>Complete genome sequence of Kribbella flavida type strain (IFO 14399).</title>
        <authorList>
            <person name="Pukall R."/>
            <person name="Lapidus A."/>
            <person name="Glavina Del Rio T."/>
            <person name="Copeland A."/>
            <person name="Tice H."/>
            <person name="Cheng J.-F."/>
            <person name="Lucas S."/>
            <person name="Chen F."/>
            <person name="Nolan M."/>
            <person name="LaButti K."/>
            <person name="Pati A."/>
            <person name="Ivanova N."/>
            <person name="Mavrommatis K."/>
            <person name="Mikhailova N."/>
            <person name="Pitluck S."/>
            <person name="Bruce D."/>
            <person name="Goodwin L."/>
            <person name="Land M."/>
            <person name="Hauser L."/>
            <person name="Chang Y.-J."/>
            <person name="Jeffries C.D."/>
            <person name="Chen A."/>
            <person name="Palaniappan K."/>
            <person name="Chain P."/>
            <person name="Rohde M."/>
            <person name="Goeker M."/>
            <person name="Bristow J."/>
            <person name="Eisen J.A."/>
            <person name="Markowitz V."/>
            <person name="Hugenholtz P."/>
            <person name="Kyrpides N.C."/>
            <person name="Klenk H.-P."/>
            <person name="Brettin T."/>
        </authorList>
    </citation>
    <scope>NUCLEOTIDE SEQUENCE [LARGE SCALE GENOMIC DNA]</scope>
    <source>
        <strain evidence="3">DSM 17836 / JCM 10339 / NBRC 14399</strain>
    </source>
</reference>
<protein>
    <submittedName>
        <fullName evidence="2">Aminotransferase class V</fullName>
    </submittedName>
</protein>
<sequence length="353" mass="37977">MLTIAEARSEFAPTVIYLNTATLGLPPQRSREALQQALTDWQNGTANPQQYDEPVRRARAAYGELVRVDPSLIACGSQVSGFVGLVAQWLPLGGEVLVAEGEFTSLTFPFLALGHRVREVPLERLADEVRPSTALVAVSAVQSADGRVADLEALRATGVRVLLDTTQAVGWLPIDASQYAFTVAGGYKWMLTPRGTAFFTLQPELVDELTPINANWYAGTDPWNSIYGSPLRLAADARRFDLSPAWHAWIAAAPSLELLRDIGTDALHAHSTSLADTFRDTVGLDGPSNSSAIVSAVADDEVPRLMAEAGIVGSVRAGRLRLSFHLSTSTADVERASSVLRGHLQRGGAQRRP</sequence>
<dbReference type="Gene3D" id="3.90.1150.10">
    <property type="entry name" value="Aspartate Aminotransferase, domain 1"/>
    <property type="match status" value="1"/>
</dbReference>
<proteinExistence type="predicted"/>
<name>D2PSZ5_KRIFD</name>
<dbReference type="Proteomes" id="UP000007967">
    <property type="component" value="Chromosome"/>
</dbReference>
<dbReference type="Pfam" id="PF00266">
    <property type="entry name" value="Aminotran_5"/>
    <property type="match status" value="1"/>
</dbReference>
<dbReference type="InterPro" id="IPR000192">
    <property type="entry name" value="Aminotrans_V_dom"/>
</dbReference>